<evidence type="ECO:0000313" key="2">
    <source>
        <dbReference type="Proteomes" id="UP000053257"/>
    </source>
</evidence>
<proteinExistence type="predicted"/>
<dbReference type="Proteomes" id="UP000053257">
    <property type="component" value="Unassembled WGS sequence"/>
</dbReference>
<reference evidence="1 2" key="1">
    <citation type="journal article" date="2014" name="PLoS Genet.">
        <title>Analysis of the Phlebiopsis gigantea genome, transcriptome and secretome provides insight into its pioneer colonization strategies of wood.</title>
        <authorList>
            <person name="Hori C."/>
            <person name="Ishida T."/>
            <person name="Igarashi K."/>
            <person name="Samejima M."/>
            <person name="Suzuki H."/>
            <person name="Master E."/>
            <person name="Ferreira P."/>
            <person name="Ruiz-Duenas F.J."/>
            <person name="Held B."/>
            <person name="Canessa P."/>
            <person name="Larrondo L.F."/>
            <person name="Schmoll M."/>
            <person name="Druzhinina I.S."/>
            <person name="Kubicek C.P."/>
            <person name="Gaskell J.A."/>
            <person name="Kersten P."/>
            <person name="St John F."/>
            <person name="Glasner J."/>
            <person name="Sabat G."/>
            <person name="Splinter BonDurant S."/>
            <person name="Syed K."/>
            <person name="Yadav J."/>
            <person name="Mgbeahuruike A.C."/>
            <person name="Kovalchuk A."/>
            <person name="Asiegbu F.O."/>
            <person name="Lackner G."/>
            <person name="Hoffmeister D."/>
            <person name="Rencoret J."/>
            <person name="Gutierrez A."/>
            <person name="Sun H."/>
            <person name="Lindquist E."/>
            <person name="Barry K."/>
            <person name="Riley R."/>
            <person name="Grigoriev I.V."/>
            <person name="Henrissat B."/>
            <person name="Kues U."/>
            <person name="Berka R.M."/>
            <person name="Martinez A.T."/>
            <person name="Covert S.F."/>
            <person name="Blanchette R.A."/>
            <person name="Cullen D."/>
        </authorList>
    </citation>
    <scope>NUCLEOTIDE SEQUENCE [LARGE SCALE GENOMIC DNA]</scope>
    <source>
        <strain evidence="1 2">11061_1 CR5-6</strain>
    </source>
</reference>
<dbReference type="SUPFAM" id="SSF53335">
    <property type="entry name" value="S-adenosyl-L-methionine-dependent methyltransferases"/>
    <property type="match status" value="1"/>
</dbReference>
<dbReference type="HOGENOM" id="CLU_039068_3_1_1"/>
<evidence type="ECO:0000313" key="1">
    <source>
        <dbReference type="EMBL" id="KIP12001.1"/>
    </source>
</evidence>
<keyword evidence="2" id="KW-1185">Reference proteome</keyword>
<dbReference type="OrthoDB" id="61390at2759"/>
<protein>
    <recommendedName>
        <fullName evidence="3">S-adenosyl-L-methionine-dependent methyltransferase</fullName>
    </recommendedName>
</protein>
<sequence length="240" mass="26475">MRLIVAAGSISKGHVLDVGHGGGDSLLLHLRDERVPRPSVLVGITSLSAHYERSSQRVHECQGYSKDAQGVRVELHLGDAVYRELGGVSGPIERDHPLGPTGRQYDTVLALDCAYHFRTRQIFLEQCFSHLSPGGRIALADICFSDDRPPSTFMRSLLGLLGLMPLPNIITQQEYLRCMVNIGYEDVSLEDVSAHVFPGFMRFLQKRGFGWRVFVTVLNAMLVTKGARFVIITGSKSGLP</sequence>
<dbReference type="InterPro" id="IPR029063">
    <property type="entry name" value="SAM-dependent_MTases_sf"/>
</dbReference>
<gene>
    <name evidence="1" type="ORF">PHLGIDRAFT_398425</name>
</gene>
<name>A0A0C3S6R6_PHLG1</name>
<evidence type="ECO:0008006" key="3">
    <source>
        <dbReference type="Google" id="ProtNLM"/>
    </source>
</evidence>
<dbReference type="EMBL" id="KN840442">
    <property type="protein sequence ID" value="KIP12001.1"/>
    <property type="molecule type" value="Genomic_DNA"/>
</dbReference>
<dbReference type="Pfam" id="PF13489">
    <property type="entry name" value="Methyltransf_23"/>
    <property type="match status" value="1"/>
</dbReference>
<organism evidence="1 2">
    <name type="scientific">Phlebiopsis gigantea (strain 11061_1 CR5-6)</name>
    <name type="common">White-rot fungus</name>
    <name type="synonym">Peniophora gigantea</name>
    <dbReference type="NCBI Taxonomy" id="745531"/>
    <lineage>
        <taxon>Eukaryota</taxon>
        <taxon>Fungi</taxon>
        <taxon>Dikarya</taxon>
        <taxon>Basidiomycota</taxon>
        <taxon>Agaricomycotina</taxon>
        <taxon>Agaricomycetes</taxon>
        <taxon>Polyporales</taxon>
        <taxon>Phanerochaetaceae</taxon>
        <taxon>Phlebiopsis</taxon>
    </lineage>
</organism>
<dbReference type="STRING" id="745531.A0A0C3S6R6"/>
<dbReference type="AlphaFoldDB" id="A0A0C3S6R6"/>
<dbReference type="Gene3D" id="3.40.50.150">
    <property type="entry name" value="Vaccinia Virus protein VP39"/>
    <property type="match status" value="1"/>
</dbReference>
<accession>A0A0C3S6R6</accession>